<keyword evidence="1" id="KW-0472">Membrane</keyword>
<dbReference type="InterPro" id="IPR039447">
    <property type="entry name" value="UreH-like_TM_dom"/>
</dbReference>
<feature type="transmembrane region" description="Helical" evidence="1">
    <location>
        <begin position="84"/>
        <end position="106"/>
    </location>
</feature>
<dbReference type="NCBIfam" id="NF040495">
    <property type="entry name" value="tranport_ArsG"/>
    <property type="match status" value="1"/>
</dbReference>
<dbReference type="Proteomes" id="UP000536179">
    <property type="component" value="Unassembled WGS sequence"/>
</dbReference>
<gene>
    <name evidence="3" type="ORF">FHS27_004728</name>
</gene>
<comment type="caution">
    <text evidence="3">The sequence shown here is derived from an EMBL/GenBank/DDBJ whole genome shotgun (WGS) entry which is preliminary data.</text>
</comment>
<accession>A0A7W5E362</accession>
<feature type="transmembrane region" description="Helical" evidence="1">
    <location>
        <begin position="166"/>
        <end position="187"/>
    </location>
</feature>
<dbReference type="EMBL" id="JACHXU010000019">
    <property type="protein sequence ID" value="MBB3208894.1"/>
    <property type="molecule type" value="Genomic_DNA"/>
</dbReference>
<feature type="transmembrane region" description="Helical" evidence="1">
    <location>
        <begin position="207"/>
        <end position="225"/>
    </location>
</feature>
<reference evidence="3 4" key="1">
    <citation type="submission" date="2020-08" db="EMBL/GenBank/DDBJ databases">
        <title>Genomic Encyclopedia of Type Strains, Phase III (KMG-III): the genomes of soil and plant-associated and newly described type strains.</title>
        <authorList>
            <person name="Whitman W."/>
        </authorList>
    </citation>
    <scope>NUCLEOTIDE SEQUENCE [LARGE SCALE GENOMIC DNA]</scope>
    <source>
        <strain evidence="3 4">CECT 8075</strain>
    </source>
</reference>
<evidence type="ECO:0000313" key="3">
    <source>
        <dbReference type="EMBL" id="MBB3208894.1"/>
    </source>
</evidence>
<evidence type="ECO:0000259" key="2">
    <source>
        <dbReference type="Pfam" id="PF13386"/>
    </source>
</evidence>
<keyword evidence="1" id="KW-1133">Transmembrane helix</keyword>
<name>A0A7W5E362_9BACT</name>
<protein>
    <submittedName>
        <fullName evidence="3">Cytochrome c biogenesis protein CcdA</fullName>
    </submittedName>
</protein>
<dbReference type="AlphaFoldDB" id="A0A7W5E362"/>
<dbReference type="PANTHER" id="PTHR31272:SF4">
    <property type="entry name" value="CYTOCHROME C-TYPE BIOGENESIS PROTEIN HI_1454-RELATED"/>
    <property type="match status" value="1"/>
</dbReference>
<organism evidence="3 4">
    <name type="scientific">Aporhodopirellula rubra</name>
    <dbReference type="NCBI Taxonomy" id="980271"/>
    <lineage>
        <taxon>Bacteria</taxon>
        <taxon>Pseudomonadati</taxon>
        <taxon>Planctomycetota</taxon>
        <taxon>Planctomycetia</taxon>
        <taxon>Pirellulales</taxon>
        <taxon>Pirellulaceae</taxon>
        <taxon>Aporhodopirellula</taxon>
    </lineage>
</organism>
<keyword evidence="4" id="KW-1185">Reference proteome</keyword>
<feature type="transmembrane region" description="Helical" evidence="1">
    <location>
        <begin position="126"/>
        <end position="154"/>
    </location>
</feature>
<sequence length="227" mass="23997">MTEIAVAAFSALWLGVLTSISPCPLATNIAAISYIGGRGEDTRRVLIAGVLYTLGRMVAYLGLAFVLVNTMLSVPQASMFLQKYMHMFLGPLLIIVAMFLLGVIQIDVGGGGVSERLKDRVDSLGIWGSLLLGIVFALAFCPTSAALFFGNVMASLGAGSTFTMPLLYGIGTAVPVIVFALLIAIGSKKLGTAFNAVGKIEWWARNATGAVMLVIGVYMSVRYVFMA</sequence>
<evidence type="ECO:0000256" key="1">
    <source>
        <dbReference type="SAM" id="Phobius"/>
    </source>
</evidence>
<keyword evidence="1" id="KW-0812">Transmembrane</keyword>
<feature type="domain" description="Urease accessory protein UreH-like transmembrane" evidence="2">
    <location>
        <begin position="11"/>
        <end position="216"/>
    </location>
</feature>
<dbReference type="Pfam" id="PF13386">
    <property type="entry name" value="DsbD_2"/>
    <property type="match status" value="1"/>
</dbReference>
<feature type="transmembrane region" description="Helical" evidence="1">
    <location>
        <begin position="46"/>
        <end position="72"/>
    </location>
</feature>
<dbReference type="InterPro" id="IPR051790">
    <property type="entry name" value="Cytochrome_c-biogenesis_DsbD"/>
</dbReference>
<evidence type="ECO:0000313" key="4">
    <source>
        <dbReference type="Proteomes" id="UP000536179"/>
    </source>
</evidence>
<dbReference type="RefSeq" id="WP_184307125.1">
    <property type="nucleotide sequence ID" value="NZ_JACHXU010000019.1"/>
</dbReference>
<proteinExistence type="predicted"/>
<dbReference type="PANTHER" id="PTHR31272">
    <property type="entry name" value="CYTOCHROME C-TYPE BIOGENESIS PROTEIN HI_1454-RELATED"/>
    <property type="match status" value="1"/>
</dbReference>